<proteinExistence type="predicted"/>
<dbReference type="RefSeq" id="WP_179790340.1">
    <property type="nucleotide sequence ID" value="NZ_BAAARR010000031.1"/>
</dbReference>
<name>A0A852ZM16_9ACTN</name>
<feature type="compositionally biased region" description="Basic and acidic residues" evidence="1">
    <location>
        <begin position="61"/>
        <end position="72"/>
    </location>
</feature>
<evidence type="ECO:0000256" key="2">
    <source>
        <dbReference type="SAM" id="Phobius"/>
    </source>
</evidence>
<keyword evidence="4" id="KW-1185">Reference proteome</keyword>
<keyword evidence="2" id="KW-0812">Transmembrane</keyword>
<dbReference type="AlphaFoldDB" id="A0A852ZM16"/>
<keyword evidence="2" id="KW-1133">Transmembrane helix</keyword>
<evidence type="ECO:0000313" key="4">
    <source>
        <dbReference type="Proteomes" id="UP000579605"/>
    </source>
</evidence>
<reference evidence="3 4" key="1">
    <citation type="submission" date="2020-07" db="EMBL/GenBank/DDBJ databases">
        <title>Sequencing the genomes of 1000 actinobacteria strains.</title>
        <authorList>
            <person name="Klenk H.-P."/>
        </authorList>
    </citation>
    <scope>NUCLEOTIDE SEQUENCE [LARGE SCALE GENOMIC DNA]</scope>
    <source>
        <strain evidence="3 4">DSM 18448</strain>
    </source>
</reference>
<feature type="region of interest" description="Disordered" evidence="1">
    <location>
        <begin position="48"/>
        <end position="72"/>
    </location>
</feature>
<protein>
    <submittedName>
        <fullName evidence="3">Uncharacterized protein</fullName>
    </submittedName>
</protein>
<sequence length="72" mass="7563">MLSVVALIIAGVVLLAFDKTIYGVILLALGLGVPILLPLLFGAFRIPGTSRQSGGTGRAHRVFEGESRKADE</sequence>
<comment type="caution">
    <text evidence="3">The sequence shown here is derived from an EMBL/GenBank/DDBJ whole genome shotgun (WGS) entry which is preliminary data.</text>
</comment>
<dbReference type="EMBL" id="JACBZH010000001">
    <property type="protein sequence ID" value="NYH92918.1"/>
    <property type="molecule type" value="Genomic_DNA"/>
</dbReference>
<organism evidence="3 4">
    <name type="scientific">Actinopolymorpha rutila</name>
    <dbReference type="NCBI Taxonomy" id="446787"/>
    <lineage>
        <taxon>Bacteria</taxon>
        <taxon>Bacillati</taxon>
        <taxon>Actinomycetota</taxon>
        <taxon>Actinomycetes</taxon>
        <taxon>Propionibacteriales</taxon>
        <taxon>Actinopolymorphaceae</taxon>
        <taxon>Actinopolymorpha</taxon>
    </lineage>
</organism>
<keyword evidence="2" id="KW-0472">Membrane</keyword>
<gene>
    <name evidence="3" type="ORF">F4554_005556</name>
</gene>
<accession>A0A852ZM16</accession>
<feature type="transmembrane region" description="Helical" evidence="2">
    <location>
        <begin position="25"/>
        <end position="44"/>
    </location>
</feature>
<evidence type="ECO:0000256" key="1">
    <source>
        <dbReference type="SAM" id="MobiDB-lite"/>
    </source>
</evidence>
<dbReference type="Proteomes" id="UP000579605">
    <property type="component" value="Unassembled WGS sequence"/>
</dbReference>
<evidence type="ECO:0000313" key="3">
    <source>
        <dbReference type="EMBL" id="NYH92918.1"/>
    </source>
</evidence>